<dbReference type="PROSITE" id="PS00217">
    <property type="entry name" value="SUGAR_TRANSPORT_2"/>
    <property type="match status" value="1"/>
</dbReference>
<evidence type="ECO:0000256" key="2">
    <source>
        <dbReference type="ARBA" id="ARBA00010992"/>
    </source>
</evidence>
<evidence type="ECO:0000256" key="7">
    <source>
        <dbReference type="ARBA" id="ARBA00022989"/>
    </source>
</evidence>
<feature type="transmembrane region" description="Helical" evidence="10">
    <location>
        <begin position="370"/>
        <end position="392"/>
    </location>
</feature>
<keyword evidence="13" id="KW-1185">Reference proteome</keyword>
<dbReference type="InterPro" id="IPR045263">
    <property type="entry name" value="GLUT"/>
</dbReference>
<dbReference type="OrthoDB" id="4540492at2759"/>
<evidence type="ECO:0000256" key="10">
    <source>
        <dbReference type="SAM" id="Phobius"/>
    </source>
</evidence>
<feature type="transmembrane region" description="Helical" evidence="10">
    <location>
        <begin position="171"/>
        <end position="189"/>
    </location>
</feature>
<dbReference type="InterPro" id="IPR005828">
    <property type="entry name" value="MFS_sugar_transport-like"/>
</dbReference>
<evidence type="ECO:0000256" key="5">
    <source>
        <dbReference type="ARBA" id="ARBA00022597"/>
    </source>
</evidence>
<keyword evidence="4" id="KW-1003">Cell membrane</keyword>
<feature type="transmembrane region" description="Helical" evidence="10">
    <location>
        <begin position="20"/>
        <end position="40"/>
    </location>
</feature>
<keyword evidence="7 10" id="KW-1133">Transmembrane helix</keyword>
<feature type="transmembrane region" description="Helical" evidence="10">
    <location>
        <begin position="109"/>
        <end position="130"/>
    </location>
</feature>
<evidence type="ECO:0000256" key="4">
    <source>
        <dbReference type="ARBA" id="ARBA00022475"/>
    </source>
</evidence>
<evidence type="ECO:0000256" key="8">
    <source>
        <dbReference type="ARBA" id="ARBA00023136"/>
    </source>
</evidence>
<dbReference type="PANTHER" id="PTHR23503">
    <property type="entry name" value="SOLUTE CARRIER FAMILY 2"/>
    <property type="match status" value="1"/>
</dbReference>
<dbReference type="Pfam" id="PF00083">
    <property type="entry name" value="Sugar_tr"/>
    <property type="match status" value="1"/>
</dbReference>
<feature type="transmembrane region" description="Helical" evidence="10">
    <location>
        <begin position="75"/>
        <end position="97"/>
    </location>
</feature>
<dbReference type="GO" id="GO:0015149">
    <property type="term" value="F:hexose transmembrane transporter activity"/>
    <property type="evidence" value="ECO:0007669"/>
    <property type="project" value="TreeGrafter"/>
</dbReference>
<feature type="transmembrane region" description="Helical" evidence="10">
    <location>
        <begin position="277"/>
        <end position="300"/>
    </location>
</feature>
<evidence type="ECO:0000256" key="9">
    <source>
        <dbReference type="RuleBase" id="RU003346"/>
    </source>
</evidence>
<feature type="transmembrane region" description="Helical" evidence="10">
    <location>
        <begin position="195"/>
        <end position="215"/>
    </location>
</feature>
<feature type="transmembrane region" description="Helical" evidence="10">
    <location>
        <begin position="404"/>
        <end position="427"/>
    </location>
</feature>
<dbReference type="InterPro" id="IPR020846">
    <property type="entry name" value="MFS_dom"/>
</dbReference>
<dbReference type="GO" id="GO:0005886">
    <property type="term" value="C:plasma membrane"/>
    <property type="evidence" value="ECO:0007669"/>
    <property type="project" value="UniProtKB-SubCell"/>
</dbReference>
<dbReference type="EMBL" id="MCFE01000109">
    <property type="protein sequence ID" value="ORX98690.1"/>
    <property type="molecule type" value="Genomic_DNA"/>
</dbReference>
<organism evidence="12 13">
    <name type="scientific">Basidiobolus meristosporus CBS 931.73</name>
    <dbReference type="NCBI Taxonomy" id="1314790"/>
    <lineage>
        <taxon>Eukaryota</taxon>
        <taxon>Fungi</taxon>
        <taxon>Fungi incertae sedis</taxon>
        <taxon>Zoopagomycota</taxon>
        <taxon>Entomophthoromycotina</taxon>
        <taxon>Basidiobolomycetes</taxon>
        <taxon>Basidiobolales</taxon>
        <taxon>Basidiobolaceae</taxon>
        <taxon>Basidiobolus</taxon>
    </lineage>
</organism>
<dbReference type="NCBIfam" id="TIGR00879">
    <property type="entry name" value="SP"/>
    <property type="match status" value="1"/>
</dbReference>
<dbReference type="PRINTS" id="PR00171">
    <property type="entry name" value="SUGRTRNSPORT"/>
</dbReference>
<dbReference type="InterPro" id="IPR036259">
    <property type="entry name" value="MFS_trans_sf"/>
</dbReference>
<proteinExistence type="inferred from homology"/>
<evidence type="ECO:0000256" key="3">
    <source>
        <dbReference type="ARBA" id="ARBA00022448"/>
    </source>
</evidence>
<dbReference type="SUPFAM" id="SSF103473">
    <property type="entry name" value="MFS general substrate transporter"/>
    <property type="match status" value="1"/>
</dbReference>
<keyword evidence="6 10" id="KW-0812">Transmembrane</keyword>
<evidence type="ECO:0000256" key="6">
    <source>
        <dbReference type="ARBA" id="ARBA00022692"/>
    </source>
</evidence>
<name>A0A1Y1YL02_9FUNG</name>
<dbReference type="AlphaFoldDB" id="A0A1Y1YL02"/>
<feature type="transmembrane region" description="Helical" evidence="10">
    <location>
        <begin position="315"/>
        <end position="335"/>
    </location>
</feature>
<evidence type="ECO:0000259" key="11">
    <source>
        <dbReference type="PROSITE" id="PS50850"/>
    </source>
</evidence>
<dbReference type="InterPro" id="IPR003663">
    <property type="entry name" value="Sugar/inositol_transpt"/>
</dbReference>
<comment type="similarity">
    <text evidence="2 9">Belongs to the major facilitator superfamily. Sugar transporter (TC 2.A.1.1) family.</text>
</comment>
<sequence length="482" mass="52345">MDSNMSEERRNANDSRNVSYPPYALFCTLVACIVMFSSGFTTSSTNITSDSIRNCPENNIKLDGRFPHCFDMGSWLWGFAVGNSALGGTFGCMLAGYTQEKYGRRLAMIGNNFFFVLGGLLMGMSINPGMWICGRFLIGFACGHGAVILPTYIGEVAPIKTRGTFGTCNQFNTVIGILVVECMSLGMATSVGWRVLVALVGAFGLVQAILMPMCVETPRYLVSMGKNEEAKASLQKLRGNSDIEIEFQEILQAREEAKNLPKNLSVMEIIKDKHCTVPFIICIGLGALQQWSGINGIMYYCTSIFGEIYHDNAKYVTVGLMGLNVFMTIVSVVLVDRSGRKFLLLISSGGSAIFNILMCVGLEVNNHGLTVASIFIFVAFFAVGLGPVPFLIMTELMPTNAVSATSSTALAINWLSNFVIGLIFPAVSDAINGYIFLIFAGCCVVGFIGILFFVRETKGKSIEELTSRHRGGEELSGAKQKN</sequence>
<dbReference type="Proteomes" id="UP000193498">
    <property type="component" value="Unassembled WGS sequence"/>
</dbReference>
<dbReference type="InterPro" id="IPR005829">
    <property type="entry name" value="Sugar_transporter_CS"/>
</dbReference>
<dbReference type="STRING" id="1314790.A0A1Y1YL02"/>
<feature type="transmembrane region" description="Helical" evidence="10">
    <location>
        <begin position="136"/>
        <end position="159"/>
    </location>
</feature>
<keyword evidence="8 10" id="KW-0472">Membrane</keyword>
<feature type="domain" description="Major facilitator superfamily (MFS) profile" evidence="11">
    <location>
        <begin position="27"/>
        <end position="458"/>
    </location>
</feature>
<gene>
    <name evidence="12" type="ORF">K493DRAFT_280257</name>
</gene>
<evidence type="ECO:0000313" key="13">
    <source>
        <dbReference type="Proteomes" id="UP000193498"/>
    </source>
</evidence>
<feature type="transmembrane region" description="Helical" evidence="10">
    <location>
        <begin position="433"/>
        <end position="454"/>
    </location>
</feature>
<dbReference type="PROSITE" id="PS50850">
    <property type="entry name" value="MFS"/>
    <property type="match status" value="1"/>
</dbReference>
<keyword evidence="5" id="KW-0762">Sugar transport</keyword>
<dbReference type="PANTHER" id="PTHR23503:SF8">
    <property type="entry name" value="FACILITATED GLUCOSE TRANSPORTER PROTEIN 1"/>
    <property type="match status" value="1"/>
</dbReference>
<evidence type="ECO:0000256" key="1">
    <source>
        <dbReference type="ARBA" id="ARBA00004651"/>
    </source>
</evidence>
<keyword evidence="3 9" id="KW-0813">Transport</keyword>
<dbReference type="FunFam" id="1.20.1250.20:FF:000218">
    <property type="entry name" value="facilitated trehalose transporter Tret1"/>
    <property type="match status" value="1"/>
</dbReference>
<accession>A0A1Y1YL02</accession>
<feature type="transmembrane region" description="Helical" evidence="10">
    <location>
        <begin position="342"/>
        <end position="364"/>
    </location>
</feature>
<protein>
    <submittedName>
        <fullName evidence="12">Monosaccharide transporter</fullName>
    </submittedName>
</protein>
<evidence type="ECO:0000313" key="12">
    <source>
        <dbReference type="EMBL" id="ORX98690.1"/>
    </source>
</evidence>
<reference evidence="12 13" key="1">
    <citation type="submission" date="2016-07" db="EMBL/GenBank/DDBJ databases">
        <title>Pervasive Adenine N6-methylation of Active Genes in Fungi.</title>
        <authorList>
            <consortium name="DOE Joint Genome Institute"/>
            <person name="Mondo S.J."/>
            <person name="Dannebaum R.O."/>
            <person name="Kuo R.C."/>
            <person name="Labutti K."/>
            <person name="Haridas S."/>
            <person name="Kuo A."/>
            <person name="Salamov A."/>
            <person name="Ahrendt S.R."/>
            <person name="Lipzen A."/>
            <person name="Sullivan W."/>
            <person name="Andreopoulos W.B."/>
            <person name="Clum A."/>
            <person name="Lindquist E."/>
            <person name="Daum C."/>
            <person name="Ramamoorthy G.K."/>
            <person name="Gryganskyi A."/>
            <person name="Culley D."/>
            <person name="Magnuson J.K."/>
            <person name="James T.Y."/>
            <person name="O'Malley M.A."/>
            <person name="Stajich J.E."/>
            <person name="Spatafora J.W."/>
            <person name="Visel A."/>
            <person name="Grigoriev I.V."/>
        </authorList>
    </citation>
    <scope>NUCLEOTIDE SEQUENCE [LARGE SCALE GENOMIC DNA]</scope>
    <source>
        <strain evidence="12 13">CBS 931.73</strain>
    </source>
</reference>
<dbReference type="InParanoid" id="A0A1Y1YL02"/>
<dbReference type="Gene3D" id="1.20.1250.20">
    <property type="entry name" value="MFS general substrate transporter like domains"/>
    <property type="match status" value="1"/>
</dbReference>
<comment type="subcellular location">
    <subcellularLocation>
        <location evidence="1">Cell membrane</location>
        <topology evidence="1">Multi-pass membrane protein</topology>
    </subcellularLocation>
</comment>
<comment type="caution">
    <text evidence="12">The sequence shown here is derived from an EMBL/GenBank/DDBJ whole genome shotgun (WGS) entry which is preliminary data.</text>
</comment>